<evidence type="ECO:0000313" key="1">
    <source>
        <dbReference type="EMBL" id="MQL54459.1"/>
    </source>
</evidence>
<dbReference type="EMBL" id="CP045482">
    <property type="protein sequence ID" value="QGR22276.1"/>
    <property type="molecule type" value="Genomic_DNA"/>
</dbReference>
<name>A0A650CWT7_ACIAM</name>
<dbReference type="Proteomes" id="UP000474054">
    <property type="component" value="Unassembled WGS sequence"/>
</dbReference>
<dbReference type="EMBL" id="WHYS01000001">
    <property type="protein sequence ID" value="MQL54459.1"/>
    <property type="molecule type" value="Genomic_DNA"/>
</dbReference>
<gene>
    <name evidence="2" type="ORF">D1866_10045</name>
    <name evidence="1" type="ORF">GFB69_01485</name>
</gene>
<dbReference type="AlphaFoldDB" id="A0A650CWT7"/>
<reference evidence="1 4" key="1">
    <citation type="submission" date="2019-10" db="EMBL/GenBank/DDBJ databases">
        <title>Comparative genomics of sulfur disproportionating microorganisms.</title>
        <authorList>
            <person name="Ward L.M."/>
            <person name="Bertran E."/>
            <person name="Johnston D."/>
        </authorList>
    </citation>
    <scope>NUCLEOTIDE SEQUENCE [LARGE SCALE GENOMIC DNA]</scope>
    <source>
        <strain evidence="1 4">DSM 3772</strain>
    </source>
</reference>
<dbReference type="Proteomes" id="UP000426328">
    <property type="component" value="Chromosome"/>
</dbReference>
<dbReference type="GeneID" id="42780075"/>
<proteinExistence type="predicted"/>
<organism evidence="2 3">
    <name type="scientific">Acidianus ambivalens</name>
    <name type="common">Desulfurolobus ambivalens</name>
    <dbReference type="NCBI Taxonomy" id="2283"/>
    <lineage>
        <taxon>Archaea</taxon>
        <taxon>Thermoproteota</taxon>
        <taxon>Thermoprotei</taxon>
        <taxon>Sulfolobales</taxon>
        <taxon>Sulfolobaceae</taxon>
        <taxon>Acidianus</taxon>
    </lineage>
</organism>
<accession>A0A650CWT7</accession>
<sequence>MLKEILNNSSISELLQQGKEIDCTREEFFSELDEIITKASAEGYKVEGPTLSYDKGLNKLTYDVKKGNKKVGEISLYYGNFYRKYVQYVKFSKL</sequence>
<evidence type="ECO:0000313" key="4">
    <source>
        <dbReference type="Proteomes" id="UP000474054"/>
    </source>
</evidence>
<keyword evidence="3" id="KW-1185">Reference proteome</keyword>
<dbReference type="RefSeq" id="WP_152939559.1">
    <property type="nucleotide sequence ID" value="NZ_CP045482.1"/>
</dbReference>
<evidence type="ECO:0000313" key="2">
    <source>
        <dbReference type="EMBL" id="QGR22276.1"/>
    </source>
</evidence>
<evidence type="ECO:0000313" key="3">
    <source>
        <dbReference type="Proteomes" id="UP000426328"/>
    </source>
</evidence>
<reference evidence="2 3" key="2">
    <citation type="submission" date="2019-10" db="EMBL/GenBank/DDBJ databases">
        <title>Genome Sequences from Six Type Strain Members of the Archaeal Family Sulfolobaceae: Acidianus ambivalens, Acidianus infernus, Metallosphaera prunae, Stygiolobus azoricus, Sulfolobus metallicus, and Sulfurisphaera ohwakuensis.</title>
        <authorList>
            <person name="Counts J.A."/>
            <person name="Kelly R.M."/>
        </authorList>
    </citation>
    <scope>NUCLEOTIDE SEQUENCE [LARGE SCALE GENOMIC DNA]</scope>
    <source>
        <strain evidence="2 3">LEI 10</strain>
    </source>
</reference>
<protein>
    <submittedName>
        <fullName evidence="2">Uncharacterized protein</fullName>
    </submittedName>
</protein>
<dbReference type="KEGG" id="aamb:D1866_10045"/>